<accession>A0ABT2D8F7</accession>
<feature type="chain" id="PRO_5046113784" evidence="2">
    <location>
        <begin position="22"/>
        <end position="130"/>
    </location>
</feature>
<proteinExistence type="predicted"/>
<sequence>MKTTSLAFTLALLALGSVANAALPPPSPAQAQAAAAKKAAADAQAQKDKEALMASMDAIAGRWRSRAAGQGWHTNPSVAIAAPAAPSAPAAGAAPAGQPGGKPGPAAPAVPIRSEKLGTAPPSADVKKKP</sequence>
<protein>
    <submittedName>
        <fullName evidence="3">Uncharacterized protein</fullName>
    </submittedName>
</protein>
<comment type="caution">
    <text evidence="3">The sequence shown here is derived from an EMBL/GenBank/DDBJ whole genome shotgun (WGS) entry which is preliminary data.</text>
</comment>
<evidence type="ECO:0000256" key="2">
    <source>
        <dbReference type="SAM" id="SignalP"/>
    </source>
</evidence>
<keyword evidence="2" id="KW-0732">Signal</keyword>
<dbReference type="EMBL" id="JANUHB010000001">
    <property type="protein sequence ID" value="MCS0806691.1"/>
    <property type="molecule type" value="Genomic_DNA"/>
</dbReference>
<feature type="signal peptide" evidence="2">
    <location>
        <begin position="1"/>
        <end position="21"/>
    </location>
</feature>
<organism evidence="3 4">
    <name type="scientific">Massilia agilis</name>
    <dbReference type="NCBI Taxonomy" id="1811226"/>
    <lineage>
        <taxon>Bacteria</taxon>
        <taxon>Pseudomonadati</taxon>
        <taxon>Pseudomonadota</taxon>
        <taxon>Betaproteobacteria</taxon>
        <taxon>Burkholderiales</taxon>
        <taxon>Oxalobacteraceae</taxon>
        <taxon>Telluria group</taxon>
        <taxon>Massilia</taxon>
    </lineage>
</organism>
<keyword evidence="4" id="KW-1185">Reference proteome</keyword>
<evidence type="ECO:0000313" key="3">
    <source>
        <dbReference type="EMBL" id="MCS0806691.1"/>
    </source>
</evidence>
<feature type="compositionally biased region" description="Low complexity" evidence="1">
    <location>
        <begin position="79"/>
        <end position="97"/>
    </location>
</feature>
<dbReference type="Proteomes" id="UP001206126">
    <property type="component" value="Unassembled WGS sequence"/>
</dbReference>
<evidence type="ECO:0000313" key="4">
    <source>
        <dbReference type="Proteomes" id="UP001206126"/>
    </source>
</evidence>
<feature type="region of interest" description="Disordered" evidence="1">
    <location>
        <begin position="21"/>
        <end position="50"/>
    </location>
</feature>
<feature type="compositionally biased region" description="Low complexity" evidence="1">
    <location>
        <begin position="29"/>
        <end position="44"/>
    </location>
</feature>
<reference evidence="3 4" key="1">
    <citation type="submission" date="2022-08" db="EMBL/GenBank/DDBJ databases">
        <title>Reclassification of Massilia species as members of the genera Telluria, Duganella, Pseudoduganella, Mokoshia gen. nov. and Zemynaea gen. nov. using orthogonal and non-orthogonal genome-based approaches.</title>
        <authorList>
            <person name="Bowman J.P."/>
        </authorList>
    </citation>
    <scope>NUCLEOTIDE SEQUENCE [LARGE SCALE GENOMIC DNA]</scope>
    <source>
        <strain evidence="3 4">JCM 31605</strain>
    </source>
</reference>
<name>A0ABT2D8F7_9BURK</name>
<evidence type="ECO:0000256" key="1">
    <source>
        <dbReference type="SAM" id="MobiDB-lite"/>
    </source>
</evidence>
<gene>
    <name evidence="3" type="ORF">NX774_01970</name>
</gene>
<dbReference type="RefSeq" id="WP_258820469.1">
    <property type="nucleotide sequence ID" value="NZ_JANUHB010000001.1"/>
</dbReference>
<feature type="region of interest" description="Disordered" evidence="1">
    <location>
        <begin position="67"/>
        <end position="130"/>
    </location>
</feature>